<sequence length="82" mass="9079">MSKKKAAGKLTQQKRTRPKYLGLKVSDGEKVTVGSILIRQRGTKYQAGKGVKIGRDHTLYAVTEGMVEFGQKMGKKIVKVNE</sequence>
<dbReference type="SUPFAM" id="SSF110324">
    <property type="entry name" value="Ribosomal L27 protein-like"/>
    <property type="match status" value="1"/>
</dbReference>
<dbReference type="GO" id="GO:0003735">
    <property type="term" value="F:structural constituent of ribosome"/>
    <property type="evidence" value="ECO:0007669"/>
    <property type="project" value="InterPro"/>
</dbReference>
<dbReference type="Proteomes" id="UP000176741">
    <property type="component" value="Unassembled WGS sequence"/>
</dbReference>
<dbReference type="AlphaFoldDB" id="A0A1F7XX51"/>
<dbReference type="GO" id="GO:0005840">
    <property type="term" value="C:ribosome"/>
    <property type="evidence" value="ECO:0007669"/>
    <property type="project" value="UniProtKB-KW"/>
</dbReference>
<dbReference type="InterPro" id="IPR018261">
    <property type="entry name" value="Ribosomal_bL27_CS"/>
</dbReference>
<evidence type="ECO:0000256" key="3">
    <source>
        <dbReference type="ARBA" id="ARBA00023274"/>
    </source>
</evidence>
<reference evidence="6 7" key="1">
    <citation type="journal article" date="2016" name="Nat. Commun.">
        <title>Thousands of microbial genomes shed light on interconnected biogeochemical processes in an aquifer system.</title>
        <authorList>
            <person name="Anantharaman K."/>
            <person name="Brown C.T."/>
            <person name="Hug L.A."/>
            <person name="Sharon I."/>
            <person name="Castelle C.J."/>
            <person name="Probst A.J."/>
            <person name="Thomas B.C."/>
            <person name="Singh A."/>
            <person name="Wilkins M.J."/>
            <person name="Karaoz U."/>
            <person name="Brodie E.L."/>
            <person name="Williams K.H."/>
            <person name="Hubbard S.S."/>
            <person name="Banfield J.F."/>
        </authorList>
    </citation>
    <scope>NUCLEOTIDE SEQUENCE [LARGE SCALE GENOMIC DNA]</scope>
</reference>
<comment type="similarity">
    <text evidence="1">Belongs to the bacterial ribosomal protein bL27 family.</text>
</comment>
<evidence type="ECO:0000313" key="6">
    <source>
        <dbReference type="EMBL" id="OGM19612.1"/>
    </source>
</evidence>
<dbReference type="PANTHER" id="PTHR15893:SF0">
    <property type="entry name" value="LARGE RIBOSOMAL SUBUNIT PROTEIN BL27M"/>
    <property type="match status" value="1"/>
</dbReference>
<dbReference type="Pfam" id="PF01016">
    <property type="entry name" value="Ribosomal_L27"/>
    <property type="match status" value="1"/>
</dbReference>
<dbReference type="Gene3D" id="2.40.50.100">
    <property type="match status" value="1"/>
</dbReference>
<name>A0A1F7XX51_9BACT</name>
<comment type="caution">
    <text evidence="6">The sequence shown here is derived from an EMBL/GenBank/DDBJ whole genome shotgun (WGS) entry which is preliminary data.</text>
</comment>
<evidence type="ECO:0000256" key="1">
    <source>
        <dbReference type="ARBA" id="ARBA00010797"/>
    </source>
</evidence>
<dbReference type="PANTHER" id="PTHR15893">
    <property type="entry name" value="RIBOSOMAL PROTEIN L27"/>
    <property type="match status" value="1"/>
</dbReference>
<protein>
    <recommendedName>
        <fullName evidence="4">Large ribosomal subunit protein bL27</fullName>
    </recommendedName>
    <alternativeName>
        <fullName evidence="5">50S ribosomal protein L27</fullName>
    </alternativeName>
</protein>
<evidence type="ECO:0000256" key="2">
    <source>
        <dbReference type="ARBA" id="ARBA00022980"/>
    </source>
</evidence>
<evidence type="ECO:0000256" key="4">
    <source>
        <dbReference type="ARBA" id="ARBA00035175"/>
    </source>
</evidence>
<keyword evidence="2" id="KW-0689">Ribosomal protein</keyword>
<dbReference type="GO" id="GO:1990904">
    <property type="term" value="C:ribonucleoprotein complex"/>
    <property type="evidence" value="ECO:0007669"/>
    <property type="project" value="UniProtKB-KW"/>
</dbReference>
<proteinExistence type="inferred from homology"/>
<accession>A0A1F7XX51</accession>
<dbReference type="PROSITE" id="PS00831">
    <property type="entry name" value="RIBOSOMAL_L27"/>
    <property type="match status" value="1"/>
</dbReference>
<keyword evidence="3" id="KW-0687">Ribonucleoprotein</keyword>
<gene>
    <name evidence="6" type="ORF">A2771_02745</name>
</gene>
<organism evidence="6 7">
    <name type="scientific">Candidatus Woesebacteria bacterium RIFCSPHIGHO2_01_FULL_38_26b</name>
    <dbReference type="NCBI Taxonomy" id="1802491"/>
    <lineage>
        <taxon>Bacteria</taxon>
        <taxon>Candidatus Woeseibacteriota</taxon>
    </lineage>
</organism>
<evidence type="ECO:0000256" key="5">
    <source>
        <dbReference type="ARBA" id="ARBA00035477"/>
    </source>
</evidence>
<dbReference type="InterPro" id="IPR001684">
    <property type="entry name" value="Ribosomal_bL27"/>
</dbReference>
<dbReference type="PRINTS" id="PR00063">
    <property type="entry name" value="RIBOSOMALL27"/>
</dbReference>
<dbReference type="GO" id="GO:0006412">
    <property type="term" value="P:translation"/>
    <property type="evidence" value="ECO:0007669"/>
    <property type="project" value="InterPro"/>
</dbReference>
<dbReference type="EMBL" id="MGGD01000063">
    <property type="protein sequence ID" value="OGM19612.1"/>
    <property type="molecule type" value="Genomic_DNA"/>
</dbReference>
<evidence type="ECO:0000313" key="7">
    <source>
        <dbReference type="Proteomes" id="UP000176741"/>
    </source>
</evidence>